<evidence type="ECO:0000313" key="7">
    <source>
        <dbReference type="EnsemblMetazoa" id="XP_022661322"/>
    </source>
</evidence>
<dbReference type="GO" id="GO:0008270">
    <property type="term" value="F:zinc ion binding"/>
    <property type="evidence" value="ECO:0007669"/>
    <property type="project" value="UniProtKB-KW"/>
</dbReference>
<accession>A0A7M7K3Z3</accession>
<feature type="compositionally biased region" description="Basic and acidic residues" evidence="5">
    <location>
        <begin position="79"/>
        <end position="94"/>
    </location>
</feature>
<keyword evidence="8" id="KW-1185">Reference proteome</keyword>
<reference evidence="7" key="1">
    <citation type="submission" date="2021-01" db="UniProtKB">
        <authorList>
            <consortium name="EnsemblMetazoa"/>
        </authorList>
    </citation>
    <scope>IDENTIFICATION</scope>
</reference>
<keyword evidence="3" id="KW-0862">Zinc</keyword>
<evidence type="ECO:0000256" key="4">
    <source>
        <dbReference type="ARBA" id="ARBA00023054"/>
    </source>
</evidence>
<feature type="region of interest" description="Disordered" evidence="5">
    <location>
        <begin position="79"/>
        <end position="104"/>
    </location>
</feature>
<proteinExistence type="predicted"/>
<keyword evidence="1" id="KW-0479">Metal-binding</keyword>
<evidence type="ECO:0000256" key="1">
    <source>
        <dbReference type="ARBA" id="ARBA00022723"/>
    </source>
</evidence>
<dbReference type="GeneID" id="111250391"/>
<keyword evidence="2" id="KW-0863">Zinc-finger</keyword>
<dbReference type="Pfam" id="PF18112">
    <property type="entry name" value="Zn-C2H2_12"/>
    <property type="match status" value="1"/>
</dbReference>
<dbReference type="InterPro" id="IPR041641">
    <property type="entry name" value="CALCOCO1/2_Zn_UBZ1"/>
</dbReference>
<dbReference type="AlphaFoldDB" id="A0A7M7K3Z3"/>
<dbReference type="KEGG" id="vde:111250391"/>
<dbReference type="Proteomes" id="UP000594260">
    <property type="component" value="Unplaced"/>
</dbReference>
<evidence type="ECO:0000256" key="5">
    <source>
        <dbReference type="SAM" id="MobiDB-lite"/>
    </source>
</evidence>
<sequence length="279" mass="32300">MHSTLMQAKAKKDVDSSIHVAIEDLHFHMRKCKEEGENLKKQKDQLLLMLENKNLTTRQLQHSIQQLERMNSELQEKVRTLGEENDRLRKENRQQRTPLRQGSQVVRKPFKHQVDTLGSESWEDLSMKLLEQMERDINDLHDLGEKVRDNEPLLATSEDLSPTSPLVPKSASVYDDHEALQMVAEMKSQLSTIKERLLLQKTLLQNARKDKDAPKLQQRPASDDSFRVFFTQQLSSNTKKNEVGKQCPMCEEVLPQGTTQSEYEQHVMSHLGAASHHRF</sequence>
<name>A0A7M7K3Z3_VARDE</name>
<dbReference type="RefSeq" id="XP_022661322.1">
    <property type="nucleotide sequence ID" value="XM_022805587.1"/>
</dbReference>
<feature type="domain" description="UBZ1-type" evidence="6">
    <location>
        <begin position="245"/>
        <end position="270"/>
    </location>
</feature>
<keyword evidence="4" id="KW-0175">Coiled coil</keyword>
<evidence type="ECO:0000256" key="2">
    <source>
        <dbReference type="ARBA" id="ARBA00022771"/>
    </source>
</evidence>
<dbReference type="InParanoid" id="A0A7M7K3Z3"/>
<dbReference type="Gene3D" id="6.20.250.40">
    <property type="match status" value="1"/>
</dbReference>
<evidence type="ECO:0000259" key="6">
    <source>
        <dbReference type="Pfam" id="PF18112"/>
    </source>
</evidence>
<evidence type="ECO:0000256" key="3">
    <source>
        <dbReference type="ARBA" id="ARBA00022833"/>
    </source>
</evidence>
<evidence type="ECO:0000313" key="8">
    <source>
        <dbReference type="Proteomes" id="UP000594260"/>
    </source>
</evidence>
<dbReference type="EnsemblMetazoa" id="XM_022805587">
    <property type="protein sequence ID" value="XP_022661322"/>
    <property type="gene ID" value="LOC111250391"/>
</dbReference>
<protein>
    <recommendedName>
        <fullName evidence="6">UBZ1-type domain-containing protein</fullName>
    </recommendedName>
</protein>
<dbReference type="OMA" id="FPRRFSQ"/>
<feature type="compositionally biased region" description="Polar residues" evidence="5">
    <location>
        <begin position="95"/>
        <end position="104"/>
    </location>
</feature>
<organism evidence="7 8">
    <name type="scientific">Varroa destructor</name>
    <name type="common">Honeybee mite</name>
    <dbReference type="NCBI Taxonomy" id="109461"/>
    <lineage>
        <taxon>Eukaryota</taxon>
        <taxon>Metazoa</taxon>
        <taxon>Ecdysozoa</taxon>
        <taxon>Arthropoda</taxon>
        <taxon>Chelicerata</taxon>
        <taxon>Arachnida</taxon>
        <taxon>Acari</taxon>
        <taxon>Parasitiformes</taxon>
        <taxon>Mesostigmata</taxon>
        <taxon>Gamasina</taxon>
        <taxon>Dermanyssoidea</taxon>
        <taxon>Varroidae</taxon>
        <taxon>Varroa</taxon>
    </lineage>
</organism>